<evidence type="ECO:0000256" key="2">
    <source>
        <dbReference type="ARBA" id="ARBA00010778"/>
    </source>
</evidence>
<evidence type="ECO:0000313" key="6">
    <source>
        <dbReference type="Proteomes" id="UP000449547"/>
    </source>
</evidence>
<sequence>MATKLRSQGTPPFAEEDLLAQATDSPESICQFLAKKSSKHKFIVEQTEAEGKQNASCSFGAVWSEEHDGYTVIKHEVDGKTQFLTVYWIYVG</sequence>
<dbReference type="EMBL" id="SWFT01000105">
    <property type="protein sequence ID" value="KAA8900934.1"/>
    <property type="molecule type" value="Genomic_DNA"/>
</dbReference>
<evidence type="ECO:0000256" key="4">
    <source>
        <dbReference type="ARBA" id="ARBA00023273"/>
    </source>
</evidence>
<dbReference type="OrthoDB" id="10059120at2759"/>
<dbReference type="VEuPathDB" id="FungiDB:DIURU_003304"/>
<dbReference type="GO" id="GO:0042995">
    <property type="term" value="C:cell projection"/>
    <property type="evidence" value="ECO:0007669"/>
    <property type="project" value="UniProtKB-SubCell"/>
</dbReference>
<reference evidence="5 6" key="1">
    <citation type="submission" date="2019-07" db="EMBL/GenBank/DDBJ databases">
        <title>Genome assembly of two rare yeast pathogens: Diutina rugosa and Trichomonascus ciferrii.</title>
        <authorList>
            <person name="Mixao V."/>
            <person name="Saus E."/>
            <person name="Hansen A."/>
            <person name="Lass-Flor C."/>
            <person name="Gabaldon T."/>
        </authorList>
    </citation>
    <scope>NUCLEOTIDE SEQUENCE [LARGE SCALE GENOMIC DNA]</scope>
    <source>
        <strain evidence="5 6">CBS 613</strain>
    </source>
</reference>
<comment type="similarity">
    <text evidence="2">Belongs to the TDA2 family.</text>
</comment>
<evidence type="ECO:0000256" key="3">
    <source>
        <dbReference type="ARBA" id="ARBA00019193"/>
    </source>
</evidence>
<keyword evidence="6" id="KW-1185">Reference proteome</keyword>
<proteinExistence type="inferred from homology"/>
<evidence type="ECO:0000256" key="1">
    <source>
        <dbReference type="ARBA" id="ARBA00004316"/>
    </source>
</evidence>
<evidence type="ECO:0000313" key="5">
    <source>
        <dbReference type="EMBL" id="KAA8900934.1"/>
    </source>
</evidence>
<accession>A0A642US90</accession>
<gene>
    <name evidence="5" type="ORF">DIURU_003304</name>
</gene>
<protein>
    <recommendedName>
        <fullName evidence="3">Topoisomerase I damage affected protein 2</fullName>
    </recommendedName>
</protein>
<dbReference type="AlphaFoldDB" id="A0A642US90"/>
<dbReference type="RefSeq" id="XP_034011557.1">
    <property type="nucleotide sequence ID" value="XM_034156052.1"/>
</dbReference>
<comment type="subcellular location">
    <subcellularLocation>
        <location evidence="1">Cell projection</location>
    </subcellularLocation>
</comment>
<name>A0A642US90_DIURU</name>
<dbReference type="Gene3D" id="3.30.1140.40">
    <property type="entry name" value="Tctex-1"/>
    <property type="match status" value="1"/>
</dbReference>
<organism evidence="5 6">
    <name type="scientific">Diutina rugosa</name>
    <name type="common">Yeast</name>
    <name type="synonym">Candida rugosa</name>
    <dbReference type="NCBI Taxonomy" id="5481"/>
    <lineage>
        <taxon>Eukaryota</taxon>
        <taxon>Fungi</taxon>
        <taxon>Dikarya</taxon>
        <taxon>Ascomycota</taxon>
        <taxon>Saccharomycotina</taxon>
        <taxon>Pichiomycetes</taxon>
        <taxon>Debaryomycetaceae</taxon>
        <taxon>Diutina</taxon>
    </lineage>
</organism>
<dbReference type="Proteomes" id="UP000449547">
    <property type="component" value="Unassembled WGS sequence"/>
</dbReference>
<comment type="caution">
    <text evidence="5">The sequence shown here is derived from an EMBL/GenBank/DDBJ whole genome shotgun (WGS) entry which is preliminary data.</text>
</comment>
<dbReference type="InterPro" id="IPR038586">
    <property type="entry name" value="Tctex-1-like_sf"/>
</dbReference>
<keyword evidence="4" id="KW-0966">Cell projection</keyword>
<dbReference type="GeneID" id="54781955"/>